<evidence type="ECO:0008006" key="5">
    <source>
        <dbReference type="Google" id="ProtNLM"/>
    </source>
</evidence>
<dbReference type="Gene3D" id="1.25.10.10">
    <property type="entry name" value="Leucine-rich Repeat Variant"/>
    <property type="match status" value="2"/>
</dbReference>
<dbReference type="InterPro" id="IPR013598">
    <property type="entry name" value="Exportin-1/Importin-b-like"/>
</dbReference>
<dbReference type="PANTHER" id="PTHR11223">
    <property type="entry name" value="EXPORTIN 1/5"/>
    <property type="match status" value="1"/>
</dbReference>
<gene>
    <name evidence="3" type="ORF">SAY86_015111</name>
</gene>
<dbReference type="GO" id="GO:0006611">
    <property type="term" value="P:protein export from nucleus"/>
    <property type="evidence" value="ECO:0007669"/>
    <property type="project" value="InterPro"/>
</dbReference>
<accession>A0AAN7KNI6</accession>
<dbReference type="InterPro" id="IPR045478">
    <property type="entry name" value="Exportin-5_C"/>
</dbReference>
<dbReference type="GO" id="GO:0005737">
    <property type="term" value="C:cytoplasm"/>
    <property type="evidence" value="ECO:0007669"/>
    <property type="project" value="TreeGrafter"/>
</dbReference>
<proteinExistence type="predicted"/>
<feature type="domain" description="Exportin-1/Importin-beta-like" evidence="1">
    <location>
        <begin position="106"/>
        <end position="265"/>
    </location>
</feature>
<dbReference type="AlphaFoldDB" id="A0AAN7KNI6"/>
<dbReference type="Proteomes" id="UP001346149">
    <property type="component" value="Unassembled WGS sequence"/>
</dbReference>
<dbReference type="Pfam" id="PF19273">
    <property type="entry name" value="Exportin-5"/>
    <property type="match status" value="1"/>
</dbReference>
<dbReference type="InterPro" id="IPR016024">
    <property type="entry name" value="ARM-type_fold"/>
</dbReference>
<dbReference type="GO" id="GO:0005049">
    <property type="term" value="F:nuclear export signal receptor activity"/>
    <property type="evidence" value="ECO:0007669"/>
    <property type="project" value="InterPro"/>
</dbReference>
<sequence length="1187" mass="131823">MADPNSVASNVSRAVLALVDWRSSPDDRKAAVSFLESFKAGDVRILASASFALVKKDSPSEIRLQAFKLLQHLVRQRWEELSPEEKIKFANISVELMSASANSSEQWAIKSQTAALVAEIVRREGLNLWQQLLPSLVSLASNGPIQTELVAMMLRWLPEDITVHNEDLEGDRRRLLLRALTQSLPDILPLLYTLLESHFGAAMSEVKSQRFDLAKQHATAVTTILNAINSYAEWAPLSDLSNHKIILGCSILLSYPDFRLHACEFFKLVSPRKRPTDASAVEFDAAMRSVFEILMNVSREFLNRSASNADESEYQFAEHICESMVSLGSTNLQCIAGDDSALALYLQLMFGFFQHFKFVLHHQSLSFWLALMREISLKPKVHVHSGENSAASSVSFGSSPGVDIEKKRLLSFIHDDICSAILETSFVRLIKKEKLLPGTVVSLGAMELWSDDFEGKGDFGQHRSKLLELVRFVSANKPLIAGAKVAERVISIIKNPLLPTQDLAVIESMHLALDNVVNGVFGGLNGYLGGSSEVHMAVCTNFEGLLQHLLALKWTEPAFIEELGHYLESLGLFLKYSPNGVGSVISKLFELLTSLPFAVKDPSNSARHARLQICTSFIRIAKTADISILPHMKGIADMMGSLQTEGRLLRAEHNILGEAFIVMASVAGAQQQNEVLAWLLEPLSRQWVQMDWQNNYLSEPSGLARLCMETSMMWSIFHTVTFFEKAIKRSGFKKSHLNSQSGPTESPTLHPMASHLSWMLPPLLKLLRAIHSLWSPSVVQALPMKIKVAMTMSDTEMVSLLGSKSSKNVLTFVDGPQVDAEPNENDIRNWLKGARDSSYNILGLATTVGETFYRCLDAQSAAAALMENIQSMDFRHIRQLVHAVIIPLVKSCPLDLWEIWLEKFLQPLFLHSQQALSISWSSLLHEGRAKVPDSLSISVEDLKIEVMEEKLLRDLTREICTLFSVIASPMLNTGIPSLEQLGHVSRIDLSSLKELSSFSQSSMVSFLFKHKSLVLPVLQTCLEVFRWTDGEATSKVSSFCSSIILLSISTTNVELREFVCKDLFSAIINSLSLESNAIISSDLVGLCRDIFAYLSDRDPAPRQVLLSLPRIKSQDLAAFEEALTKTLSPKEQKQHMKSLLVLATDNMLKALATQKSVNAITNVTVRPRSKPQSQVEDGDTLGLDAIF</sequence>
<name>A0AAN7KNI6_TRANT</name>
<keyword evidence="4" id="KW-1185">Reference proteome</keyword>
<feature type="domain" description="Exportin-5 C-terminal" evidence="2">
    <location>
        <begin position="311"/>
        <end position="1155"/>
    </location>
</feature>
<dbReference type="InterPro" id="IPR045065">
    <property type="entry name" value="XPO1/5"/>
</dbReference>
<evidence type="ECO:0000259" key="2">
    <source>
        <dbReference type="Pfam" id="PF19273"/>
    </source>
</evidence>
<evidence type="ECO:0000313" key="3">
    <source>
        <dbReference type="EMBL" id="KAK4767361.1"/>
    </source>
</evidence>
<organism evidence="3 4">
    <name type="scientific">Trapa natans</name>
    <name type="common">Water chestnut</name>
    <dbReference type="NCBI Taxonomy" id="22666"/>
    <lineage>
        <taxon>Eukaryota</taxon>
        <taxon>Viridiplantae</taxon>
        <taxon>Streptophyta</taxon>
        <taxon>Embryophyta</taxon>
        <taxon>Tracheophyta</taxon>
        <taxon>Spermatophyta</taxon>
        <taxon>Magnoliopsida</taxon>
        <taxon>eudicotyledons</taxon>
        <taxon>Gunneridae</taxon>
        <taxon>Pentapetalae</taxon>
        <taxon>rosids</taxon>
        <taxon>malvids</taxon>
        <taxon>Myrtales</taxon>
        <taxon>Lythraceae</taxon>
        <taxon>Trapa</taxon>
    </lineage>
</organism>
<dbReference type="GO" id="GO:0042565">
    <property type="term" value="C:RNA nuclear export complex"/>
    <property type="evidence" value="ECO:0007669"/>
    <property type="project" value="TreeGrafter"/>
</dbReference>
<evidence type="ECO:0000313" key="4">
    <source>
        <dbReference type="Proteomes" id="UP001346149"/>
    </source>
</evidence>
<dbReference type="PANTHER" id="PTHR11223:SF3">
    <property type="entry name" value="EXPORTIN-5"/>
    <property type="match status" value="1"/>
</dbReference>
<dbReference type="EMBL" id="JAXQNO010000022">
    <property type="protein sequence ID" value="KAK4767361.1"/>
    <property type="molecule type" value="Genomic_DNA"/>
</dbReference>
<comment type="caution">
    <text evidence="3">The sequence shown here is derived from an EMBL/GenBank/DDBJ whole genome shotgun (WGS) entry which is preliminary data.</text>
</comment>
<dbReference type="GO" id="GO:0005634">
    <property type="term" value="C:nucleus"/>
    <property type="evidence" value="ECO:0007669"/>
    <property type="project" value="TreeGrafter"/>
</dbReference>
<reference evidence="3 4" key="1">
    <citation type="journal article" date="2023" name="Hortic Res">
        <title>Pangenome of water caltrop reveals structural variations and asymmetric subgenome divergence after allopolyploidization.</title>
        <authorList>
            <person name="Zhang X."/>
            <person name="Chen Y."/>
            <person name="Wang L."/>
            <person name="Yuan Y."/>
            <person name="Fang M."/>
            <person name="Shi L."/>
            <person name="Lu R."/>
            <person name="Comes H.P."/>
            <person name="Ma Y."/>
            <person name="Chen Y."/>
            <person name="Huang G."/>
            <person name="Zhou Y."/>
            <person name="Zheng Z."/>
            <person name="Qiu Y."/>
        </authorList>
    </citation>
    <scope>NUCLEOTIDE SEQUENCE [LARGE SCALE GENOMIC DNA]</scope>
    <source>
        <strain evidence="3">F231</strain>
    </source>
</reference>
<evidence type="ECO:0000259" key="1">
    <source>
        <dbReference type="Pfam" id="PF08389"/>
    </source>
</evidence>
<dbReference type="InterPro" id="IPR011989">
    <property type="entry name" value="ARM-like"/>
</dbReference>
<protein>
    <recommendedName>
        <fullName evidence="5">Protein HASTY 1</fullName>
    </recommendedName>
</protein>
<dbReference type="GO" id="GO:0006405">
    <property type="term" value="P:RNA export from nucleus"/>
    <property type="evidence" value="ECO:0007669"/>
    <property type="project" value="TreeGrafter"/>
</dbReference>
<dbReference type="SUPFAM" id="SSF48371">
    <property type="entry name" value="ARM repeat"/>
    <property type="match status" value="1"/>
</dbReference>
<dbReference type="GO" id="GO:0003723">
    <property type="term" value="F:RNA binding"/>
    <property type="evidence" value="ECO:0007669"/>
    <property type="project" value="TreeGrafter"/>
</dbReference>
<dbReference type="Pfam" id="PF08389">
    <property type="entry name" value="Xpo1"/>
    <property type="match status" value="1"/>
</dbReference>